<dbReference type="InParanoid" id="K7DZ51"/>
<dbReference type="eggNOG" id="KOG1721">
    <property type="taxonomic scope" value="Eukaryota"/>
</dbReference>
<dbReference type="SMART" id="SM00349">
    <property type="entry name" value="KRAB"/>
    <property type="match status" value="1"/>
</dbReference>
<dbReference type="GeneTree" id="ENSGT00530000064407"/>
<dbReference type="Gene3D" id="6.10.140.140">
    <property type="match status" value="1"/>
</dbReference>
<dbReference type="InterPro" id="IPR001909">
    <property type="entry name" value="KRAB"/>
</dbReference>
<keyword evidence="4" id="KW-1185">Reference proteome</keyword>
<dbReference type="Proteomes" id="UP000002280">
    <property type="component" value="Chromosome 3"/>
</dbReference>
<dbReference type="SUPFAM" id="SSF109640">
    <property type="entry name" value="KRAB domain (Kruppel-associated box)"/>
    <property type="match status" value="1"/>
</dbReference>
<evidence type="ECO:0000313" key="4">
    <source>
        <dbReference type="Proteomes" id="UP000002280"/>
    </source>
</evidence>
<organism evidence="3 4">
    <name type="scientific">Monodelphis domestica</name>
    <name type="common">Gray short-tailed opossum</name>
    <dbReference type="NCBI Taxonomy" id="13616"/>
    <lineage>
        <taxon>Eukaryota</taxon>
        <taxon>Metazoa</taxon>
        <taxon>Chordata</taxon>
        <taxon>Craniata</taxon>
        <taxon>Vertebrata</taxon>
        <taxon>Euteleostomi</taxon>
        <taxon>Mammalia</taxon>
        <taxon>Metatheria</taxon>
        <taxon>Didelphimorphia</taxon>
        <taxon>Didelphidae</taxon>
        <taxon>Monodelphis</taxon>
    </lineage>
</organism>
<reference evidence="3" key="3">
    <citation type="submission" date="2025-09" db="UniProtKB">
        <authorList>
            <consortium name="Ensembl"/>
        </authorList>
    </citation>
    <scope>IDENTIFICATION</scope>
</reference>
<dbReference type="PANTHER" id="PTHR14947:SF24">
    <property type="entry name" value="ZINC FINGER PROTEIN 781-RELATED"/>
    <property type="match status" value="1"/>
</dbReference>
<dbReference type="AlphaFoldDB" id="K7DZ51"/>
<accession>K7DZ51</accession>
<evidence type="ECO:0000313" key="3">
    <source>
        <dbReference type="Ensembl" id="ENSMODP00000038802.1"/>
    </source>
</evidence>
<dbReference type="Pfam" id="PF01352">
    <property type="entry name" value="KRAB"/>
    <property type="match status" value="1"/>
</dbReference>
<proteinExistence type="predicted"/>
<reference evidence="3" key="2">
    <citation type="submission" date="2025-08" db="UniProtKB">
        <authorList>
            <consortium name="Ensembl"/>
        </authorList>
    </citation>
    <scope>IDENTIFICATION</scope>
</reference>
<dbReference type="Bgee" id="ENSMODG00000029615">
    <property type="expression patterns" value="Expressed in forelimb bud and 18 other cell types or tissues"/>
</dbReference>
<dbReference type="CDD" id="cd07765">
    <property type="entry name" value="KRAB_A-box"/>
    <property type="match status" value="1"/>
</dbReference>
<feature type="region of interest" description="Disordered" evidence="1">
    <location>
        <begin position="152"/>
        <end position="172"/>
    </location>
</feature>
<dbReference type="PANTHER" id="PTHR14947">
    <property type="entry name" value="ZINC FINGER PROTEIN"/>
    <property type="match status" value="1"/>
</dbReference>
<dbReference type="HOGENOM" id="CLU_808832_0_0_1"/>
<dbReference type="GO" id="GO:0006355">
    <property type="term" value="P:regulation of DNA-templated transcription"/>
    <property type="evidence" value="ECO:0007669"/>
    <property type="project" value="InterPro"/>
</dbReference>
<dbReference type="Ensembl" id="ENSMODT00000041909.2">
    <property type="protein sequence ID" value="ENSMODP00000038802.1"/>
    <property type="gene ID" value="ENSMODG00000029615.2"/>
</dbReference>
<evidence type="ECO:0000256" key="1">
    <source>
        <dbReference type="SAM" id="MobiDB-lite"/>
    </source>
</evidence>
<feature type="domain" description="KRAB" evidence="2">
    <location>
        <begin position="65"/>
        <end position="151"/>
    </location>
</feature>
<reference evidence="3 4" key="1">
    <citation type="journal article" date="2007" name="Nature">
        <title>Genome of the marsupial Monodelphis domestica reveals innovation in non-coding sequences.</title>
        <authorList>
            <person name="Mikkelsen T.S."/>
            <person name="Wakefield M.J."/>
            <person name="Aken B."/>
            <person name="Amemiya C.T."/>
            <person name="Chang J.L."/>
            <person name="Duke S."/>
            <person name="Garber M."/>
            <person name="Gentles A.J."/>
            <person name="Goodstadt L."/>
            <person name="Heger A."/>
            <person name="Jurka J."/>
            <person name="Kamal M."/>
            <person name="Mauceli E."/>
            <person name="Searle S.M."/>
            <person name="Sharpe T."/>
            <person name="Baker M.L."/>
            <person name="Batzer M.A."/>
            <person name="Benos P.V."/>
            <person name="Belov K."/>
            <person name="Clamp M."/>
            <person name="Cook A."/>
            <person name="Cuff J."/>
            <person name="Das R."/>
            <person name="Davidow L."/>
            <person name="Deakin J.E."/>
            <person name="Fazzari M.J."/>
            <person name="Glass J.L."/>
            <person name="Grabherr M."/>
            <person name="Greally J.M."/>
            <person name="Gu W."/>
            <person name="Hore T.A."/>
            <person name="Huttley G.A."/>
            <person name="Kleber M."/>
            <person name="Jirtle R.L."/>
            <person name="Koina E."/>
            <person name="Lee J.T."/>
            <person name="Mahony S."/>
            <person name="Marra M.A."/>
            <person name="Miller R.D."/>
            <person name="Nicholls R.D."/>
            <person name="Oda M."/>
            <person name="Papenfuss A.T."/>
            <person name="Parra Z.E."/>
            <person name="Pollock D.D."/>
            <person name="Ray D.A."/>
            <person name="Schein J.E."/>
            <person name="Speed T.P."/>
            <person name="Thompson K."/>
            <person name="VandeBerg J.L."/>
            <person name="Wade C.M."/>
            <person name="Walker J.A."/>
            <person name="Waters P.D."/>
            <person name="Webber C."/>
            <person name="Weidman J.R."/>
            <person name="Xie X."/>
            <person name="Zody M.C."/>
            <person name="Baldwin J."/>
            <person name="Abdouelleil A."/>
            <person name="Abdulkadir J."/>
            <person name="Abebe A."/>
            <person name="Abera B."/>
            <person name="Abreu J."/>
            <person name="Acer S.C."/>
            <person name="Aftuck L."/>
            <person name="Alexander A."/>
            <person name="An P."/>
            <person name="Anderson E."/>
            <person name="Anderson S."/>
            <person name="Arachi H."/>
            <person name="Azer M."/>
            <person name="Bachantsang P."/>
            <person name="Barry A."/>
            <person name="Bayul T."/>
            <person name="Berlin A."/>
            <person name="Bessette D."/>
            <person name="Bloom T."/>
            <person name="Bloom T."/>
            <person name="Boguslavskiy L."/>
            <person name="Bonnet C."/>
            <person name="Boukhgalter B."/>
            <person name="Bourzgui I."/>
            <person name="Brown A."/>
            <person name="Cahill P."/>
            <person name="Channer S."/>
            <person name="Cheshatsang Y."/>
            <person name="Chuda L."/>
            <person name="Citroen M."/>
            <person name="Collymore A."/>
            <person name="Cooke P."/>
            <person name="Costello M."/>
            <person name="D'Aco K."/>
            <person name="Daza R."/>
            <person name="De Haan G."/>
            <person name="DeGray S."/>
            <person name="DeMaso C."/>
            <person name="Dhargay N."/>
            <person name="Dooley K."/>
            <person name="Dooley E."/>
            <person name="Doricent M."/>
            <person name="Dorje P."/>
            <person name="Dorjee K."/>
            <person name="Dupes A."/>
            <person name="Elong R."/>
            <person name="Falk J."/>
            <person name="Farina A."/>
            <person name="Faro S."/>
            <person name="Ferguson D."/>
            <person name="Fisher S."/>
            <person name="Foley C.D."/>
            <person name="Franke A."/>
            <person name="Friedrich D."/>
            <person name="Gadbois L."/>
            <person name="Gearin G."/>
            <person name="Gearin C.R."/>
            <person name="Giannoukos G."/>
            <person name="Goode T."/>
            <person name="Graham J."/>
            <person name="Grandbois E."/>
            <person name="Grewal S."/>
            <person name="Gyaltsen K."/>
            <person name="Hafez N."/>
            <person name="Hagos B."/>
            <person name="Hall J."/>
            <person name="Henson C."/>
            <person name="Hollinger A."/>
            <person name="Honan T."/>
            <person name="Huard M.D."/>
            <person name="Hughes L."/>
            <person name="Hurhula B."/>
            <person name="Husby M.E."/>
            <person name="Kamat A."/>
            <person name="Kanga B."/>
            <person name="Kashin S."/>
            <person name="Khazanovich D."/>
            <person name="Kisner P."/>
            <person name="Lance K."/>
            <person name="Lara M."/>
            <person name="Lee W."/>
            <person name="Lennon N."/>
            <person name="Letendre F."/>
            <person name="LeVine R."/>
            <person name="Lipovsky A."/>
            <person name="Liu X."/>
            <person name="Liu J."/>
            <person name="Liu S."/>
            <person name="Lokyitsang T."/>
            <person name="Lokyitsang Y."/>
            <person name="Lubonja R."/>
            <person name="Lui A."/>
            <person name="MacDonald P."/>
            <person name="Magnisalis V."/>
            <person name="Maru K."/>
            <person name="Matthews C."/>
            <person name="McCusker W."/>
            <person name="McDonough S."/>
            <person name="Mehta T."/>
            <person name="Meldrim J."/>
            <person name="Meneus L."/>
            <person name="Mihai O."/>
            <person name="Mihalev A."/>
            <person name="Mihova T."/>
            <person name="Mittelman R."/>
            <person name="Mlenga V."/>
            <person name="Montmayeur A."/>
            <person name="Mulrain L."/>
            <person name="Navidi A."/>
            <person name="Naylor J."/>
            <person name="Negash T."/>
            <person name="Nguyen T."/>
            <person name="Nguyen N."/>
            <person name="Nicol R."/>
            <person name="Norbu C."/>
            <person name="Norbu N."/>
            <person name="Novod N."/>
            <person name="O'Neill B."/>
            <person name="Osman S."/>
            <person name="Markiewicz E."/>
            <person name="Oyono O.L."/>
            <person name="Patti C."/>
            <person name="Phunkhang P."/>
            <person name="Pierre F."/>
            <person name="Priest M."/>
            <person name="Raghuraman S."/>
            <person name="Rege F."/>
            <person name="Reyes R."/>
            <person name="Rise C."/>
            <person name="Rogov P."/>
            <person name="Ross K."/>
            <person name="Ryan E."/>
            <person name="Settipalli S."/>
            <person name="Shea T."/>
            <person name="Sherpa N."/>
            <person name="Shi L."/>
            <person name="Shih D."/>
            <person name="Sparrow T."/>
            <person name="Spaulding J."/>
            <person name="Stalker J."/>
            <person name="Stange-Thomann N."/>
            <person name="Stavropoulos S."/>
            <person name="Stone C."/>
            <person name="Strader C."/>
            <person name="Tesfaye S."/>
            <person name="Thomson T."/>
            <person name="Thoulutsang Y."/>
            <person name="Thoulutsang D."/>
            <person name="Topham K."/>
            <person name="Topping I."/>
            <person name="Tsamla T."/>
            <person name="Vassiliev H."/>
            <person name="Vo A."/>
            <person name="Wangchuk T."/>
            <person name="Wangdi T."/>
            <person name="Weiand M."/>
            <person name="Wilkinson J."/>
            <person name="Wilson A."/>
            <person name="Yadav S."/>
            <person name="Young G."/>
            <person name="Yu Q."/>
            <person name="Zembek L."/>
            <person name="Zhong D."/>
            <person name="Zimmer A."/>
            <person name="Zwirko Z."/>
            <person name="Jaffe D.B."/>
            <person name="Alvarez P."/>
            <person name="Brockman W."/>
            <person name="Butler J."/>
            <person name="Chin C."/>
            <person name="Gnerre S."/>
            <person name="MacCallum I."/>
            <person name="Graves J.A."/>
            <person name="Ponting C.P."/>
            <person name="Breen M."/>
            <person name="Samollow P.B."/>
            <person name="Lander E.S."/>
            <person name="Lindblad-Toh K."/>
        </authorList>
    </citation>
    <scope>NUCLEOTIDE SEQUENCE [LARGE SCALE GENOMIC DNA]</scope>
</reference>
<evidence type="ECO:0000259" key="2">
    <source>
        <dbReference type="PROSITE" id="PS50805"/>
    </source>
</evidence>
<dbReference type="InterPro" id="IPR036051">
    <property type="entry name" value="KRAB_dom_sf"/>
</dbReference>
<protein>
    <recommendedName>
        <fullName evidence="2">KRAB domain-containing protein</fullName>
    </recommendedName>
</protein>
<dbReference type="PROSITE" id="PS50805">
    <property type="entry name" value="KRAB"/>
    <property type="match status" value="1"/>
</dbReference>
<sequence>MFPPRLLSWQWNFLRPAPQASRQGWEKMEALHHMDSLELHCCLYRDPGVPGMPFERDRLPAQEVLTFKDVAVDFTREEWHLLSPSQKKLYEEVMLENARNLLSVEGETRPEMKVNPTEMSPSVEEMDVQRFMSDGPDNFAFKKFFVAPQHSSRIEHHRTHTEEKSSETNQSQRFYAQGQPCWTSKDPPWRRNLMMQLCGKTFTNTPILLYIRESTLGRNLMNATNVERHSQITPVLLYIRKSTLVRNLMNANNVERHSIGGTILLYIRESTLGRNLMNATNVERHSVGRTILLYIRESILGRNLMNANSVERHSISAPGLFTIRECTLGRNLMNASNVERHSV</sequence>
<dbReference type="InterPro" id="IPR039938">
    <property type="entry name" value="Sp4-like"/>
</dbReference>
<name>K7DZ51_MONDO</name>